<reference evidence="2 3" key="1">
    <citation type="submission" date="2020-03" db="EMBL/GenBank/DDBJ databases">
        <title>Draft genome sequence of environmentally isolated violet-colored cultures.</title>
        <authorList>
            <person name="Wilson H.S."/>
        </authorList>
    </citation>
    <scope>NUCLEOTIDE SEQUENCE [LARGE SCALE GENOMIC DNA]</scope>
    <source>
        <strain evidence="2 3">HSC-16F04</strain>
    </source>
</reference>
<protein>
    <submittedName>
        <fullName evidence="2">GNAT family N-acetyltransferase</fullName>
    </submittedName>
</protein>
<gene>
    <name evidence="2" type="ORF">HA050_03925</name>
</gene>
<feature type="domain" description="N-acetyltransferase" evidence="1">
    <location>
        <begin position="13"/>
        <end position="92"/>
    </location>
</feature>
<dbReference type="InterPro" id="IPR000182">
    <property type="entry name" value="GNAT_dom"/>
</dbReference>
<dbReference type="RefSeq" id="WP_166822356.1">
    <property type="nucleotide sequence ID" value="NZ_JAAOLX010000002.1"/>
</dbReference>
<organism evidence="2 3">
    <name type="scientific">Iodobacter violaceini</name>
    <dbReference type="NCBI Taxonomy" id="3044271"/>
    <lineage>
        <taxon>Bacteria</taxon>
        <taxon>Pseudomonadati</taxon>
        <taxon>Pseudomonadota</taxon>
        <taxon>Betaproteobacteria</taxon>
        <taxon>Neisseriales</taxon>
        <taxon>Chitinibacteraceae</taxon>
        <taxon>Iodobacter</taxon>
    </lineage>
</organism>
<dbReference type="SUPFAM" id="SSF55729">
    <property type="entry name" value="Acyl-CoA N-acyltransferases (Nat)"/>
    <property type="match status" value="1"/>
</dbReference>
<name>A0ABX0KRD9_9NEIS</name>
<dbReference type="Proteomes" id="UP000712570">
    <property type="component" value="Unassembled WGS sequence"/>
</dbReference>
<proteinExistence type="predicted"/>
<dbReference type="EMBL" id="JAAOLX010000002">
    <property type="protein sequence ID" value="NHQ85258.1"/>
    <property type="molecule type" value="Genomic_DNA"/>
</dbReference>
<keyword evidence="3" id="KW-1185">Reference proteome</keyword>
<comment type="caution">
    <text evidence="2">The sequence shown here is derived from an EMBL/GenBank/DDBJ whole genome shotgun (WGS) entry which is preliminary data.</text>
</comment>
<evidence type="ECO:0000313" key="3">
    <source>
        <dbReference type="Proteomes" id="UP000712570"/>
    </source>
</evidence>
<dbReference type="Gene3D" id="3.40.630.30">
    <property type="match status" value="1"/>
</dbReference>
<accession>A0ABX0KRD9</accession>
<evidence type="ECO:0000259" key="1">
    <source>
        <dbReference type="Pfam" id="PF13302"/>
    </source>
</evidence>
<evidence type="ECO:0000313" key="2">
    <source>
        <dbReference type="EMBL" id="NHQ85258.1"/>
    </source>
</evidence>
<dbReference type="InterPro" id="IPR016181">
    <property type="entry name" value="Acyl_CoA_acyltransferase"/>
</dbReference>
<dbReference type="Pfam" id="PF13302">
    <property type="entry name" value="Acetyltransf_3"/>
    <property type="match status" value="1"/>
</dbReference>
<sequence>MPRLPRARYWISDGEFAGDISLRWQKGTSELPAYCLGHLGYAVVPWKRGKNYAAQAIMQLCPLAQNHGLSWIDIAMGIDHIASRRSAEKAGAILLRQFNAGPEAGNQEALLFRLSLYTETLL</sequence>